<sequence>MRPSIFVSAALFCLSACGNAVKADAGLGNPVASSGALPASHDDAVADADANTEKRFRLARNKDLKSEDGSLDGKPDATIVVPDARPHATKSRDVEFNFDSSDSISSSSDDPAIYVPSRDSISSSDVGAYAKYNGAFHEHFSIREKIKYSYKFYVDHRTRTQTQVIISQIKKRGREADNDELKSQEGYIKFLDSKCALPKKKHALACA</sequence>
<dbReference type="EMBL" id="CAKLBY020000222">
    <property type="protein sequence ID" value="CAK7935851.1"/>
    <property type="molecule type" value="Genomic_DNA"/>
</dbReference>
<accession>A0AAV1UMR5</accession>
<dbReference type="Proteomes" id="UP001162060">
    <property type="component" value="Unassembled WGS sequence"/>
</dbReference>
<name>A0AAV1UMR5_9STRA</name>
<protein>
    <submittedName>
        <fullName evidence="2">Uncharacterized protein</fullName>
    </submittedName>
</protein>
<evidence type="ECO:0000313" key="2">
    <source>
        <dbReference type="EMBL" id="CAK7935851.1"/>
    </source>
</evidence>
<feature type="signal peptide" evidence="1">
    <location>
        <begin position="1"/>
        <end position="20"/>
    </location>
</feature>
<evidence type="ECO:0000313" key="3">
    <source>
        <dbReference type="Proteomes" id="UP001162060"/>
    </source>
</evidence>
<gene>
    <name evidence="2" type="ORF">PM001_LOCUS21001</name>
</gene>
<reference evidence="2" key="1">
    <citation type="submission" date="2024-01" db="EMBL/GenBank/DDBJ databases">
        <authorList>
            <person name="Webb A."/>
        </authorList>
    </citation>
    <scope>NUCLEOTIDE SEQUENCE</scope>
    <source>
        <strain evidence="2">Pm1</strain>
    </source>
</reference>
<proteinExistence type="predicted"/>
<keyword evidence="1" id="KW-0732">Signal</keyword>
<comment type="caution">
    <text evidence="2">The sequence shown here is derived from an EMBL/GenBank/DDBJ whole genome shotgun (WGS) entry which is preliminary data.</text>
</comment>
<evidence type="ECO:0000256" key="1">
    <source>
        <dbReference type="SAM" id="SignalP"/>
    </source>
</evidence>
<dbReference type="AlphaFoldDB" id="A0AAV1UMR5"/>
<organism evidence="2 3">
    <name type="scientific">Peronospora matthiolae</name>
    <dbReference type="NCBI Taxonomy" id="2874970"/>
    <lineage>
        <taxon>Eukaryota</taxon>
        <taxon>Sar</taxon>
        <taxon>Stramenopiles</taxon>
        <taxon>Oomycota</taxon>
        <taxon>Peronosporomycetes</taxon>
        <taxon>Peronosporales</taxon>
        <taxon>Peronosporaceae</taxon>
        <taxon>Peronospora</taxon>
    </lineage>
</organism>
<feature type="chain" id="PRO_5043472002" evidence="1">
    <location>
        <begin position="21"/>
        <end position="207"/>
    </location>
</feature>